<evidence type="ECO:0000313" key="1">
    <source>
        <dbReference type="EMBL" id="CAD7276999.1"/>
    </source>
</evidence>
<name>A0A7R9BM26_9CRUS</name>
<keyword evidence="2" id="KW-1185">Reference proteome</keyword>
<reference evidence="1" key="1">
    <citation type="submission" date="2020-11" db="EMBL/GenBank/DDBJ databases">
        <authorList>
            <person name="Tran Van P."/>
        </authorList>
    </citation>
    <scope>NUCLEOTIDE SEQUENCE</scope>
</reference>
<dbReference type="EMBL" id="CAJPEX010000769">
    <property type="protein sequence ID" value="CAG0917151.1"/>
    <property type="molecule type" value="Genomic_DNA"/>
</dbReference>
<protein>
    <submittedName>
        <fullName evidence="1">Uncharacterized protein</fullName>
    </submittedName>
</protein>
<dbReference type="AlphaFoldDB" id="A0A7R9BM26"/>
<proteinExistence type="predicted"/>
<accession>A0A7R9BM26</accession>
<dbReference type="EMBL" id="OA882806">
    <property type="protein sequence ID" value="CAD7276999.1"/>
    <property type="molecule type" value="Genomic_DNA"/>
</dbReference>
<sequence length="233" mass="25574">MAGLDEGLMDVATGLSSSDLLGDVPDEDVNLLLGELYISERQEQPELEERTIKFPSLASELVKTLETADLRTWKRLVELCSVVKNDHCEARIGGVTLNIVDLGPSEEVERIPCTPAVVDEMAGTSRNETGAIVGLGDEEILQFNLGLDLNEGDRPFRIFLVPSPRFLADECFLMDILCHRVYDFDQRVKEGRSLIKGREISKACLTGCLAISFCRTAVVCRTAVLSADGAKKV</sequence>
<gene>
    <name evidence="1" type="ORF">NMOB1V02_LOCUS4741</name>
</gene>
<evidence type="ECO:0000313" key="2">
    <source>
        <dbReference type="Proteomes" id="UP000678499"/>
    </source>
</evidence>
<dbReference type="Proteomes" id="UP000678499">
    <property type="component" value="Unassembled WGS sequence"/>
</dbReference>
<organism evidence="1">
    <name type="scientific">Notodromas monacha</name>
    <dbReference type="NCBI Taxonomy" id="399045"/>
    <lineage>
        <taxon>Eukaryota</taxon>
        <taxon>Metazoa</taxon>
        <taxon>Ecdysozoa</taxon>
        <taxon>Arthropoda</taxon>
        <taxon>Crustacea</taxon>
        <taxon>Oligostraca</taxon>
        <taxon>Ostracoda</taxon>
        <taxon>Podocopa</taxon>
        <taxon>Podocopida</taxon>
        <taxon>Cypridocopina</taxon>
        <taxon>Cypridoidea</taxon>
        <taxon>Cyprididae</taxon>
        <taxon>Notodromas</taxon>
    </lineage>
</organism>